<name>A0ABW3XJE5_9ACTN</name>
<proteinExistence type="predicted"/>
<evidence type="ECO:0000256" key="1">
    <source>
        <dbReference type="ARBA" id="ARBA00022763"/>
    </source>
</evidence>
<keyword evidence="6" id="KW-1185">Reference proteome</keyword>
<evidence type="ECO:0000259" key="4">
    <source>
        <dbReference type="Pfam" id="PF12705"/>
    </source>
</evidence>
<evidence type="ECO:0000313" key="5">
    <source>
        <dbReference type="EMBL" id="MFD1308368.1"/>
    </source>
</evidence>
<gene>
    <name evidence="5" type="ORF">ACFQ5X_21240</name>
</gene>
<feature type="domain" description="PD-(D/E)XK endonuclease-like" evidence="4">
    <location>
        <begin position="303"/>
        <end position="534"/>
    </location>
</feature>
<accession>A0ABW3XJE5</accession>
<keyword evidence="1" id="KW-0227">DNA damage</keyword>
<protein>
    <submittedName>
        <fullName evidence="5">PD-(D/E)XK nuclease family protein</fullName>
    </submittedName>
</protein>
<dbReference type="RefSeq" id="WP_381236210.1">
    <property type="nucleotide sequence ID" value="NZ_JBHSKH010000026.1"/>
</dbReference>
<keyword evidence="2" id="KW-0067">ATP-binding</keyword>
<evidence type="ECO:0000313" key="6">
    <source>
        <dbReference type="Proteomes" id="UP001597058"/>
    </source>
</evidence>
<organism evidence="5 6">
    <name type="scientific">Streptomyces kaempferi</name>
    <dbReference type="NCBI Taxonomy" id="333725"/>
    <lineage>
        <taxon>Bacteria</taxon>
        <taxon>Bacillati</taxon>
        <taxon>Actinomycetota</taxon>
        <taxon>Actinomycetes</taxon>
        <taxon>Kitasatosporales</taxon>
        <taxon>Streptomycetaceae</taxon>
        <taxon>Streptomyces</taxon>
    </lineage>
</organism>
<dbReference type="EMBL" id="JBHTMM010000026">
    <property type="protein sequence ID" value="MFD1308368.1"/>
    <property type="molecule type" value="Genomic_DNA"/>
</dbReference>
<evidence type="ECO:0000256" key="2">
    <source>
        <dbReference type="ARBA" id="ARBA00022806"/>
    </source>
</evidence>
<sequence>MTLHQPPPGTAGNTRLIRTSLPLLREDPQDCPRGNALRARPLVAQAPERPRGKPLEDFALGPVMRTLDLIEYEGMDPQVALRRLNASTKCHPGHASWAGMAVNNYLAAREASETDRRALGRPATTPVRAQWTAIAQSPGDAPDERGATRYERTAWGRRYASADGSERELWLLSVNTVKKDRPHAEIAEAAAVTATGVPTQAAFGDIHRPLAGSTVPPRQVRVIGLGCGDGRHTVLADWDTGRTAHEFTMHAKPVLARVAEDDRLNPGSGCERCEGLTGCEQPPRVNGLLGIPGPRRPRKRRSVSATDLRVHSRCPAQFHLTRVLHLRSGEPESEPVRRGRAVDDWLNERHRQGSCRGATLPARLPGLSEAEQPPALAMLAQHLLDCPLDGLPPDEHVRVQPRLTAYDPELDVLLIADPDLLYTRSGGWIWHETKTASRRPWEGRELMETYPQLPFAVLLMAAGVPGGDPRRSLIELEMLYEGSSGCEEIDPGEPETQAEARRIIAELAGPWAVDETYAPKPGGHCAGCEMLGHCAAGRSHLETP</sequence>
<keyword evidence="2" id="KW-0547">Nucleotide-binding</keyword>
<dbReference type="InterPro" id="IPR038726">
    <property type="entry name" value="PDDEXK_AddAB-type"/>
</dbReference>
<keyword evidence="3" id="KW-0234">DNA repair</keyword>
<reference evidence="6" key="1">
    <citation type="journal article" date="2019" name="Int. J. Syst. Evol. Microbiol.">
        <title>The Global Catalogue of Microorganisms (GCM) 10K type strain sequencing project: providing services to taxonomists for standard genome sequencing and annotation.</title>
        <authorList>
            <consortium name="The Broad Institute Genomics Platform"/>
            <consortium name="The Broad Institute Genome Sequencing Center for Infectious Disease"/>
            <person name="Wu L."/>
            <person name="Ma J."/>
        </authorList>
    </citation>
    <scope>NUCLEOTIDE SEQUENCE [LARGE SCALE GENOMIC DNA]</scope>
    <source>
        <strain evidence="6">CGMCC 4.7020</strain>
    </source>
</reference>
<evidence type="ECO:0000256" key="3">
    <source>
        <dbReference type="ARBA" id="ARBA00023204"/>
    </source>
</evidence>
<keyword evidence="2" id="KW-0378">Hydrolase</keyword>
<dbReference type="Pfam" id="PF12705">
    <property type="entry name" value="PDDEXK_1"/>
    <property type="match status" value="1"/>
</dbReference>
<keyword evidence="2" id="KW-0347">Helicase</keyword>
<comment type="caution">
    <text evidence="5">The sequence shown here is derived from an EMBL/GenBank/DDBJ whole genome shotgun (WGS) entry which is preliminary data.</text>
</comment>
<dbReference type="Proteomes" id="UP001597058">
    <property type="component" value="Unassembled WGS sequence"/>
</dbReference>